<evidence type="ECO:0000313" key="3">
    <source>
        <dbReference type="Proteomes" id="UP000438429"/>
    </source>
</evidence>
<feature type="signal peptide" evidence="1">
    <location>
        <begin position="1"/>
        <end position="27"/>
    </location>
</feature>
<organism evidence="2 3">
    <name type="scientific">Scophthalmus maximus</name>
    <name type="common">Turbot</name>
    <name type="synonym">Psetta maxima</name>
    <dbReference type="NCBI Taxonomy" id="52904"/>
    <lineage>
        <taxon>Eukaryota</taxon>
        <taxon>Metazoa</taxon>
        <taxon>Chordata</taxon>
        <taxon>Craniata</taxon>
        <taxon>Vertebrata</taxon>
        <taxon>Euteleostomi</taxon>
        <taxon>Actinopterygii</taxon>
        <taxon>Neopterygii</taxon>
        <taxon>Teleostei</taxon>
        <taxon>Neoteleostei</taxon>
        <taxon>Acanthomorphata</taxon>
        <taxon>Carangaria</taxon>
        <taxon>Pleuronectiformes</taxon>
        <taxon>Pleuronectoidei</taxon>
        <taxon>Scophthalmidae</taxon>
        <taxon>Scophthalmus</taxon>
    </lineage>
</organism>
<name>A0A6A4SE43_SCOMX</name>
<dbReference type="Proteomes" id="UP000438429">
    <property type="component" value="Unassembled WGS sequence"/>
</dbReference>
<dbReference type="AlphaFoldDB" id="A0A6A4SE43"/>
<feature type="chain" id="PRO_5025635831" evidence="1">
    <location>
        <begin position="28"/>
        <end position="315"/>
    </location>
</feature>
<accession>A0A6A4SE43</accession>
<evidence type="ECO:0000256" key="1">
    <source>
        <dbReference type="SAM" id="SignalP"/>
    </source>
</evidence>
<comment type="caution">
    <text evidence="2">The sequence shown here is derived from an EMBL/GenBank/DDBJ whole genome shotgun (WGS) entry which is preliminary data.</text>
</comment>
<dbReference type="EMBL" id="VEVO01000016">
    <property type="protein sequence ID" value="KAF0029401.1"/>
    <property type="molecule type" value="Genomic_DNA"/>
</dbReference>
<reference evidence="2 3" key="1">
    <citation type="submission" date="2019-06" db="EMBL/GenBank/DDBJ databases">
        <title>Draft genomes of female and male turbot (Scophthalmus maximus).</title>
        <authorList>
            <person name="Xu H."/>
            <person name="Xu X.-W."/>
            <person name="Shao C."/>
            <person name="Chen S."/>
        </authorList>
    </citation>
    <scope>NUCLEOTIDE SEQUENCE [LARGE SCALE GENOMIC DNA]</scope>
    <source>
        <strain evidence="2">Ysfricsl-2016a</strain>
        <tissue evidence="2">Blood</tissue>
    </source>
</reference>
<evidence type="ECO:0000313" key="2">
    <source>
        <dbReference type="EMBL" id="KAF0029401.1"/>
    </source>
</evidence>
<sequence length="315" mass="35205">MFPPEARIGFNSLSRLIALALLRLGSNKAPFRCKQVEFESEVRVITADMTRCSYHNSFHWLTVGVLTHGGKMVFSQRAVQALYFIRCMSIVMLIKRAVQPGACFWNKKKALLFSDFERREKGLLWNFLRNLRGQLRHILMLSDEAGLRFCASGRISCQSFSSLADAVKNTNHASDSRVDTCVTHTTLDVAGHVSANKKSTGGVLDNDTVRVRVNTIMVLHPDLLTIDLGKFRNRTSASDRSDLLPCGSIFADPRQIVYSHTFRQRKSMSLDSTAGSVTLGWFADRYEPANGNDRVDSSARCCILPHKALFGNPSL</sequence>
<keyword evidence="1" id="KW-0732">Signal</keyword>
<proteinExistence type="predicted"/>
<gene>
    <name evidence="2" type="ORF">F2P81_018506</name>
</gene>
<protein>
    <submittedName>
        <fullName evidence="2">Uncharacterized protein</fullName>
    </submittedName>
</protein>